<dbReference type="SUPFAM" id="SSF55008">
    <property type="entry name" value="HMA, heavy metal-associated domain"/>
    <property type="match status" value="1"/>
</dbReference>
<name>A0A7S8MXI7_9MICO</name>
<reference evidence="2 3" key="1">
    <citation type="submission" date="2020-11" db="EMBL/GenBank/DDBJ databases">
        <title>Amino acid is mineralized and recycled by bacteria in oceanic microbiome.</title>
        <authorList>
            <person name="Zheng L.Y."/>
        </authorList>
    </citation>
    <scope>NUCLEOTIDE SEQUENCE [LARGE SCALE GENOMIC DNA]</scope>
    <source>
        <strain evidence="2 3">A32-1</strain>
    </source>
</reference>
<dbReference type="GO" id="GO:0046872">
    <property type="term" value="F:metal ion binding"/>
    <property type="evidence" value="ECO:0007669"/>
    <property type="project" value="InterPro"/>
</dbReference>
<dbReference type="Proteomes" id="UP000594480">
    <property type="component" value="Chromosome"/>
</dbReference>
<protein>
    <submittedName>
        <fullName evidence="2">Cation transporter</fullName>
    </submittedName>
</protein>
<dbReference type="AlphaFoldDB" id="A0A7S8MXI7"/>
<dbReference type="PROSITE" id="PS50846">
    <property type="entry name" value="HMA_2"/>
    <property type="match status" value="1"/>
</dbReference>
<evidence type="ECO:0000259" key="1">
    <source>
        <dbReference type="PROSITE" id="PS50846"/>
    </source>
</evidence>
<dbReference type="InterPro" id="IPR036163">
    <property type="entry name" value="HMA_dom_sf"/>
</dbReference>
<accession>A0A7S8MXI7</accession>
<organism evidence="2 3">
    <name type="scientific">Microbacterium schleiferi</name>
    <dbReference type="NCBI Taxonomy" id="69362"/>
    <lineage>
        <taxon>Bacteria</taxon>
        <taxon>Bacillati</taxon>
        <taxon>Actinomycetota</taxon>
        <taxon>Actinomycetes</taxon>
        <taxon>Micrococcales</taxon>
        <taxon>Microbacteriaceae</taxon>
        <taxon>Microbacterium</taxon>
    </lineage>
</organism>
<keyword evidence="3" id="KW-1185">Reference proteome</keyword>
<dbReference type="RefSeq" id="WP_195692790.1">
    <property type="nucleotide sequence ID" value="NZ_CP064760.1"/>
</dbReference>
<dbReference type="CDD" id="cd00371">
    <property type="entry name" value="HMA"/>
    <property type="match status" value="1"/>
</dbReference>
<dbReference type="KEGG" id="msf:IT882_00975"/>
<dbReference type="EMBL" id="CP064760">
    <property type="protein sequence ID" value="QPE04763.1"/>
    <property type="molecule type" value="Genomic_DNA"/>
</dbReference>
<sequence length="69" mass="6922">MVTEVFQVAGMSCGHCENSVREQVAQIPEVDTVEVSATTGSLTVSGSAPLDVSAVVAAVARAGYQAAPA</sequence>
<gene>
    <name evidence="2" type="ORF">IT882_00975</name>
</gene>
<dbReference type="Gene3D" id="3.30.70.100">
    <property type="match status" value="1"/>
</dbReference>
<evidence type="ECO:0000313" key="3">
    <source>
        <dbReference type="Proteomes" id="UP000594480"/>
    </source>
</evidence>
<proteinExistence type="predicted"/>
<feature type="domain" description="HMA" evidence="1">
    <location>
        <begin position="2"/>
        <end position="67"/>
    </location>
</feature>
<evidence type="ECO:0000313" key="2">
    <source>
        <dbReference type="EMBL" id="QPE04763.1"/>
    </source>
</evidence>
<dbReference type="Pfam" id="PF00403">
    <property type="entry name" value="HMA"/>
    <property type="match status" value="1"/>
</dbReference>
<dbReference type="InterPro" id="IPR006121">
    <property type="entry name" value="HMA_dom"/>
</dbReference>